<sequence length="424" mass="46418">MISYLPNAPPPWPLDEPDGSYPFWLPPPIDHSDSSTSKTSILTPAVVAVIAILGSAFLLVSYYRIFARYCSTWRDFPGVRWRRRSAIAGEEQPSMEAEEAWVVVTNGLDEYLIRKIPVFTFKKGEGVTESTECVVCLTEFEEEEPLRLLPKCSHAFHLPCVDMWLQTHTNCPLCRANVFKENPVSPPQAQAAAESVSGADGAPLGMESVTPEAGPAGQVMASLEDPVEATAKTQGMEDVKNDSALNSPKLYPSRSPCHPILITGIRKEDQSQKLISTQSLALEINAMPPLLRRSNSTGSHIGVCFSDTAEDSQPRQIQQKIFPCETSGIYNIASPKFRRSFSGSFISIDMSDIGSCSSSAETLLSPSQDLEKIRCSNFANSTLSVTKLPTAKTFLARTFSGRRVFPFRTNKTHSSTGDSSVARV</sequence>
<proteinExistence type="predicted"/>
<reference evidence="2" key="1">
    <citation type="journal article" date="2024" name="Proc. Natl. Acad. Sci. U.S.A.">
        <title>Extraordinary preservation of gene collinearity over three hundred million years revealed in homosporous lycophytes.</title>
        <authorList>
            <person name="Li C."/>
            <person name="Wickell D."/>
            <person name="Kuo L.Y."/>
            <person name="Chen X."/>
            <person name="Nie B."/>
            <person name="Liao X."/>
            <person name="Peng D."/>
            <person name="Ji J."/>
            <person name="Jenkins J."/>
            <person name="Williams M."/>
            <person name="Shu S."/>
            <person name="Plott C."/>
            <person name="Barry K."/>
            <person name="Rajasekar S."/>
            <person name="Grimwood J."/>
            <person name="Han X."/>
            <person name="Sun S."/>
            <person name="Hou Z."/>
            <person name="He W."/>
            <person name="Dai G."/>
            <person name="Sun C."/>
            <person name="Schmutz J."/>
            <person name="Leebens-Mack J.H."/>
            <person name="Li F.W."/>
            <person name="Wang L."/>
        </authorList>
    </citation>
    <scope>NUCLEOTIDE SEQUENCE [LARGE SCALE GENOMIC DNA]</scope>
    <source>
        <strain evidence="2">cv. PW_Plant_1</strain>
    </source>
</reference>
<comment type="caution">
    <text evidence="1">The sequence shown here is derived from an EMBL/GenBank/DDBJ whole genome shotgun (WGS) entry which is preliminary data.</text>
</comment>
<name>A0ACC2C9D0_DIPCM</name>
<evidence type="ECO:0000313" key="1">
    <source>
        <dbReference type="EMBL" id="KAJ7538493.1"/>
    </source>
</evidence>
<protein>
    <submittedName>
        <fullName evidence="1">Uncharacterized protein</fullName>
    </submittedName>
</protein>
<keyword evidence="2" id="KW-1185">Reference proteome</keyword>
<organism evidence="1 2">
    <name type="scientific">Diphasiastrum complanatum</name>
    <name type="common">Issler's clubmoss</name>
    <name type="synonym">Lycopodium complanatum</name>
    <dbReference type="NCBI Taxonomy" id="34168"/>
    <lineage>
        <taxon>Eukaryota</taxon>
        <taxon>Viridiplantae</taxon>
        <taxon>Streptophyta</taxon>
        <taxon>Embryophyta</taxon>
        <taxon>Tracheophyta</taxon>
        <taxon>Lycopodiopsida</taxon>
        <taxon>Lycopodiales</taxon>
        <taxon>Lycopodiaceae</taxon>
        <taxon>Lycopodioideae</taxon>
        <taxon>Diphasiastrum</taxon>
    </lineage>
</organism>
<evidence type="ECO:0000313" key="2">
    <source>
        <dbReference type="Proteomes" id="UP001162992"/>
    </source>
</evidence>
<dbReference type="Proteomes" id="UP001162992">
    <property type="component" value="Chromosome 11"/>
</dbReference>
<gene>
    <name evidence="1" type="ORF">O6H91_11G050700</name>
</gene>
<dbReference type="EMBL" id="CM055102">
    <property type="protein sequence ID" value="KAJ7538493.1"/>
    <property type="molecule type" value="Genomic_DNA"/>
</dbReference>
<accession>A0ACC2C9D0</accession>